<dbReference type="Proteomes" id="UP000682733">
    <property type="component" value="Unassembled WGS sequence"/>
</dbReference>
<dbReference type="Proteomes" id="UP000677228">
    <property type="component" value="Unassembled WGS sequence"/>
</dbReference>
<feature type="compositionally biased region" description="Acidic residues" evidence="1">
    <location>
        <begin position="387"/>
        <end position="401"/>
    </location>
</feature>
<dbReference type="EMBL" id="CAJOBA010000913">
    <property type="protein sequence ID" value="CAF3564678.1"/>
    <property type="molecule type" value="Genomic_DNA"/>
</dbReference>
<reference evidence="2" key="1">
    <citation type="submission" date="2021-02" db="EMBL/GenBank/DDBJ databases">
        <authorList>
            <person name="Nowell W R."/>
        </authorList>
    </citation>
    <scope>NUCLEOTIDE SEQUENCE</scope>
</reference>
<comment type="caution">
    <text evidence="2">The sequence shown here is derived from an EMBL/GenBank/DDBJ whole genome shotgun (WGS) entry which is preliminary data.</text>
</comment>
<evidence type="ECO:0000313" key="4">
    <source>
        <dbReference type="Proteomes" id="UP000677228"/>
    </source>
</evidence>
<evidence type="ECO:0000313" key="2">
    <source>
        <dbReference type="EMBL" id="CAF0782870.1"/>
    </source>
</evidence>
<feature type="compositionally biased region" description="Basic and acidic residues" evidence="1">
    <location>
        <begin position="446"/>
        <end position="481"/>
    </location>
</feature>
<proteinExistence type="predicted"/>
<evidence type="ECO:0000313" key="3">
    <source>
        <dbReference type="EMBL" id="CAF3564678.1"/>
    </source>
</evidence>
<evidence type="ECO:0000256" key="1">
    <source>
        <dbReference type="SAM" id="MobiDB-lite"/>
    </source>
</evidence>
<feature type="compositionally biased region" description="Basic and acidic residues" evidence="1">
    <location>
        <begin position="612"/>
        <end position="636"/>
    </location>
</feature>
<sequence length="652" mass="76599">MSSESHLNSRIIPPPPTTTTTTVISSSTMQEAQTSTTIFRKLNADLILQWLNHHRQLHSLTPATTTTTATTLRSKYWPFVNIKVPNYNRKTDVKVRLKLTVDIGQSLHKTLHYNIHRDFDKTSLGKSTELKLNLINQFVSNVFLPSVQRIDNFANMISNNSSPKENFNSDRLTNISKQVHDIFADKYYHRHHQKSRHPYPMEHRPHSNMMMIMAMEPRATFSSWNQTTNDDDYDENTLLELTPTRSKPNVAQINNLFTQWEKIQRIKRNIDTSSNNLTNLSLNSVDDKNYPRQTQIKFVLNNEVKNNSIINKLVPTIQTRDILDPVEIYVGSEDYIDNKQSNMNDWFQQRADIEIRYPFVNKTKRPTMSPVRRIRRDYSDETANNNNEDDILPQTDEDDDTKQEKNEEKSVEKREKDDNDSSEKHKKAKKLSYKHERYDNNNGKNHHYEENTKELDEEKEDNNEREQSDQQDEQKSSKQEESVEQQNLVSDQHKDSKRSMKNHRLANSDYNDANPIISKNAIQQRLVGESNAAEQTVTSDDVNDEYERKMSDAINSEEENMKLNYDTESENGKKQHIKVNKKIENSGNKLREKILVEKEQEQDDESIGQAKNEQKRRQKEIDQNERRQKLLNKEIENMNSEEEKEQEQEDEK</sequence>
<feature type="region of interest" description="Disordered" evidence="1">
    <location>
        <begin position="1"/>
        <end position="26"/>
    </location>
</feature>
<feature type="compositionally biased region" description="Acidic residues" evidence="1">
    <location>
        <begin position="639"/>
        <end position="652"/>
    </location>
</feature>
<organism evidence="2 4">
    <name type="scientific">Didymodactylos carnosus</name>
    <dbReference type="NCBI Taxonomy" id="1234261"/>
    <lineage>
        <taxon>Eukaryota</taxon>
        <taxon>Metazoa</taxon>
        <taxon>Spiralia</taxon>
        <taxon>Gnathifera</taxon>
        <taxon>Rotifera</taxon>
        <taxon>Eurotatoria</taxon>
        <taxon>Bdelloidea</taxon>
        <taxon>Philodinida</taxon>
        <taxon>Philodinidae</taxon>
        <taxon>Didymodactylos</taxon>
    </lineage>
</organism>
<feature type="compositionally biased region" description="Basic and acidic residues" evidence="1">
    <location>
        <begin position="581"/>
        <end position="599"/>
    </location>
</feature>
<dbReference type="EMBL" id="CAJNOK010000913">
    <property type="protein sequence ID" value="CAF0782870.1"/>
    <property type="molecule type" value="Genomic_DNA"/>
</dbReference>
<feature type="region of interest" description="Disordered" evidence="1">
    <location>
        <begin position="368"/>
        <end position="652"/>
    </location>
</feature>
<feature type="compositionally biased region" description="Basic and acidic residues" evidence="1">
    <location>
        <begin position="402"/>
        <end position="423"/>
    </location>
</feature>
<protein>
    <submittedName>
        <fullName evidence="2">Uncharacterized protein</fullName>
    </submittedName>
</protein>
<dbReference type="AlphaFoldDB" id="A0A8S2D1Q7"/>
<gene>
    <name evidence="2" type="ORF">OVA965_LOCUS3707</name>
    <name evidence="3" type="ORF">TMI583_LOCUS3705</name>
</gene>
<name>A0A8S2D1Q7_9BILA</name>
<accession>A0A8S2D1Q7</accession>